<keyword evidence="2 8" id="KW-0813">Transport</keyword>
<organism evidence="11 12">
    <name type="scientific">Patiria miniata</name>
    <name type="common">Bat star</name>
    <name type="synonym">Asterina miniata</name>
    <dbReference type="NCBI Taxonomy" id="46514"/>
    <lineage>
        <taxon>Eukaryota</taxon>
        <taxon>Metazoa</taxon>
        <taxon>Echinodermata</taxon>
        <taxon>Eleutherozoa</taxon>
        <taxon>Asterozoa</taxon>
        <taxon>Asteroidea</taxon>
        <taxon>Valvatacea</taxon>
        <taxon>Valvatida</taxon>
        <taxon>Asterinidae</taxon>
        <taxon>Patiria</taxon>
    </lineage>
</organism>
<evidence type="ECO:0000256" key="1">
    <source>
        <dbReference type="ARBA" id="ARBA00004141"/>
    </source>
</evidence>
<keyword evidence="3 8" id="KW-0812">Transmembrane</keyword>
<dbReference type="PROSITE" id="PS00754">
    <property type="entry name" value="NA_NEUROTRAN_SYMP_2"/>
    <property type="match status" value="1"/>
</dbReference>
<keyword evidence="5 10" id="KW-0472">Membrane</keyword>
<feature type="disulfide bond" evidence="7">
    <location>
        <begin position="198"/>
        <end position="207"/>
    </location>
</feature>
<feature type="transmembrane region" description="Helical" evidence="10">
    <location>
        <begin position="325"/>
        <end position="346"/>
    </location>
</feature>
<feature type="transmembrane region" description="Helical" evidence="10">
    <location>
        <begin position="276"/>
        <end position="293"/>
    </location>
</feature>
<evidence type="ECO:0000313" key="12">
    <source>
        <dbReference type="Proteomes" id="UP000887568"/>
    </source>
</evidence>
<dbReference type="GO" id="GO:0006865">
    <property type="term" value="P:amino acid transport"/>
    <property type="evidence" value="ECO:0007669"/>
    <property type="project" value="TreeGrafter"/>
</dbReference>
<dbReference type="GO" id="GO:0051378">
    <property type="term" value="F:serotonin binding"/>
    <property type="evidence" value="ECO:0007669"/>
    <property type="project" value="TreeGrafter"/>
</dbReference>
<dbReference type="Proteomes" id="UP000887568">
    <property type="component" value="Unplaced"/>
</dbReference>
<evidence type="ECO:0000256" key="9">
    <source>
        <dbReference type="SAM" id="MobiDB-lite"/>
    </source>
</evidence>
<dbReference type="EnsemblMetazoa" id="XM_038203779.1">
    <property type="protein sequence ID" value="XP_038059707.1"/>
    <property type="gene ID" value="LOC119730754"/>
</dbReference>
<evidence type="ECO:0000256" key="6">
    <source>
        <dbReference type="PIRSR" id="PIRSR600175-1"/>
    </source>
</evidence>
<dbReference type="OMA" id="GEDCQGN"/>
<dbReference type="PANTHER" id="PTHR11616">
    <property type="entry name" value="SODIUM/CHLORIDE DEPENDENT TRANSPORTER"/>
    <property type="match status" value="1"/>
</dbReference>
<dbReference type="RefSeq" id="XP_038059707.1">
    <property type="nucleotide sequence ID" value="XM_038203779.1"/>
</dbReference>
<evidence type="ECO:0000313" key="11">
    <source>
        <dbReference type="EnsemblMetazoa" id="XP_038059707.1"/>
    </source>
</evidence>
<dbReference type="GO" id="GO:0046872">
    <property type="term" value="F:metal ion binding"/>
    <property type="evidence" value="ECO:0007669"/>
    <property type="project" value="UniProtKB-KW"/>
</dbReference>
<feature type="binding site" evidence="6">
    <location>
        <position position="95"/>
    </location>
    <ligand>
        <name>Na(+)</name>
        <dbReference type="ChEBI" id="CHEBI:29101"/>
        <label>1</label>
    </ligand>
</feature>
<feature type="binding site" evidence="6">
    <location>
        <position position="429"/>
    </location>
    <ligand>
        <name>Na(+)</name>
        <dbReference type="ChEBI" id="CHEBI:29101"/>
        <label>1</label>
    </ligand>
</feature>
<name>A0A914A764_PATMI</name>
<feature type="transmembrane region" description="Helical" evidence="10">
    <location>
        <begin position="249"/>
        <end position="267"/>
    </location>
</feature>
<feature type="binding site" evidence="6">
    <location>
        <position position="94"/>
    </location>
    <ligand>
        <name>Na(+)</name>
        <dbReference type="ChEBI" id="CHEBI:29101"/>
        <label>1</label>
    </ligand>
</feature>
<evidence type="ECO:0000256" key="5">
    <source>
        <dbReference type="ARBA" id="ARBA00023136"/>
    </source>
</evidence>
<feature type="compositionally biased region" description="Low complexity" evidence="9">
    <location>
        <begin position="44"/>
        <end position="55"/>
    </location>
</feature>
<feature type="transmembrane region" description="Helical" evidence="10">
    <location>
        <begin position="531"/>
        <end position="555"/>
    </location>
</feature>
<dbReference type="PROSITE" id="PS00610">
    <property type="entry name" value="NA_NEUROTRAN_SYMP_1"/>
    <property type="match status" value="1"/>
</dbReference>
<dbReference type="Pfam" id="PF00209">
    <property type="entry name" value="SNF"/>
    <property type="match status" value="1"/>
</dbReference>
<feature type="binding site" evidence="6">
    <location>
        <position position="92"/>
    </location>
    <ligand>
        <name>Na(+)</name>
        <dbReference type="ChEBI" id="CHEBI:29101"/>
        <label>1</label>
    </ligand>
</feature>
<feature type="binding site" evidence="6">
    <location>
        <position position="433"/>
    </location>
    <ligand>
        <name>Na(+)</name>
        <dbReference type="ChEBI" id="CHEBI:29101"/>
        <label>1</label>
    </ligand>
</feature>
<dbReference type="InterPro" id="IPR037272">
    <property type="entry name" value="SNS_sf"/>
</dbReference>
<feature type="transmembrane region" description="Helical" evidence="10">
    <location>
        <begin position="358"/>
        <end position="382"/>
    </location>
</feature>
<feature type="transmembrane region" description="Helical" evidence="10">
    <location>
        <begin position="158"/>
        <end position="186"/>
    </location>
</feature>
<dbReference type="OrthoDB" id="6581954at2759"/>
<dbReference type="AlphaFoldDB" id="A0A914A764"/>
<feature type="binding site" evidence="6">
    <location>
        <position position="332"/>
    </location>
    <ligand>
        <name>Na(+)</name>
        <dbReference type="ChEBI" id="CHEBI:29101"/>
        <label>1</label>
    </ligand>
</feature>
<dbReference type="NCBIfam" id="NF037979">
    <property type="entry name" value="Na_transp"/>
    <property type="match status" value="1"/>
</dbReference>
<keyword evidence="7" id="KW-1015">Disulfide bond</keyword>
<feature type="region of interest" description="Disordered" evidence="9">
    <location>
        <begin position="26"/>
        <end position="55"/>
    </location>
</feature>
<comment type="subcellular location">
    <subcellularLocation>
        <location evidence="1">Membrane</location>
        <topology evidence="1">Multi-pass membrane protein</topology>
    </subcellularLocation>
</comment>
<evidence type="ECO:0000256" key="2">
    <source>
        <dbReference type="ARBA" id="ARBA00022448"/>
    </source>
</evidence>
<comment type="similarity">
    <text evidence="8">Belongs to the sodium:neurotransmitter symporter (SNF) (TC 2.A.22) family.</text>
</comment>
<dbReference type="GeneID" id="119730754"/>
<keyword evidence="6" id="KW-0479">Metal-binding</keyword>
<keyword evidence="12" id="KW-1185">Reference proteome</keyword>
<keyword evidence="8" id="KW-0769">Symport</keyword>
<dbReference type="GO" id="GO:0043005">
    <property type="term" value="C:neuron projection"/>
    <property type="evidence" value="ECO:0007669"/>
    <property type="project" value="TreeGrafter"/>
</dbReference>
<dbReference type="GO" id="GO:0005335">
    <property type="term" value="F:serotonin:sodium:chloride symporter activity"/>
    <property type="evidence" value="ECO:0007669"/>
    <property type="project" value="TreeGrafter"/>
</dbReference>
<dbReference type="SUPFAM" id="SSF161070">
    <property type="entry name" value="SNF-like"/>
    <property type="match status" value="1"/>
</dbReference>
<accession>A0A914A764</accession>
<dbReference type="GO" id="GO:0005886">
    <property type="term" value="C:plasma membrane"/>
    <property type="evidence" value="ECO:0007669"/>
    <property type="project" value="TreeGrafter"/>
</dbReference>
<feature type="transmembrane region" description="Helical" evidence="10">
    <location>
        <begin position="567"/>
        <end position="589"/>
    </location>
</feature>
<feature type="binding site" evidence="6">
    <location>
        <position position="99"/>
    </location>
    <ligand>
        <name>Na(+)</name>
        <dbReference type="ChEBI" id="CHEBI:29101"/>
        <label>1</label>
    </ligand>
</feature>
<evidence type="ECO:0000256" key="3">
    <source>
        <dbReference type="ARBA" id="ARBA00022692"/>
    </source>
</evidence>
<dbReference type="PROSITE" id="PS50267">
    <property type="entry name" value="NA_NEUROTRAN_SYMP_3"/>
    <property type="match status" value="1"/>
</dbReference>
<evidence type="ECO:0000256" key="7">
    <source>
        <dbReference type="PIRSR" id="PIRSR600175-2"/>
    </source>
</evidence>
<feature type="binding site" evidence="6">
    <location>
        <position position="432"/>
    </location>
    <ligand>
        <name>Na(+)</name>
        <dbReference type="ChEBI" id="CHEBI:29101"/>
        <label>1</label>
    </ligand>
</feature>
<sequence length="623" mass="68183">MASSNKPLEAQLSTSGLLANAVHQAEDSGDVGLKRHKGLGPLVSSRAESSEPAPATKAELMQLETGQAQTLSRSVDREKWDSKLDFMLSVVGFAVDLGNVWRFPYICYKNGGGAFLIPYAIMAVFGGIPLLYLELALGQYQRTGCITVWNRICPLLTGIGFAICVVNMFVSFYYNTVIAWAVYYLFSSFTSVLPWTSCNNTWNTADCQDPFNMTIINNNSRSPASEFYEFKVLGLTSERSIEDLGGVKWDLSLCLLAVYVVVFLSLWRGIKASGKVVWVTATLPYICLTVLLVRGVTLEGAVDGIIFYLNPKWELLLVPGVWMDAAVQVFFSLGPGFGVMLALSSYNKFHNNCYRDALVISAINCATSFVSGFAIFSVLGYMAMRQKTTVEEVATEGYGLVFVAYAEALATLPASAVLSVVFFLMIITLGLDSTFGGLESIITAWMDKFPQTIGKKRALFVGVLVSCCFLGSLSTVAYGGQYVIQLYDAYAVSVTILAIVALEAVAVAWCYGVRAMGSDIKAMIGHKPGAFWVICWRFLSPTAICFIVIFALVHYEPIPDYPEWAECLGWILTASSIMCVPVYAVCKLIETPGSFMQRLRASCRPQEKPLNPNCDTKGPIAYV</sequence>
<dbReference type="PANTHER" id="PTHR11616:SF279">
    <property type="entry name" value="SODIUM-DEPENDENT SEROTONIN TRANSPORTER"/>
    <property type="match status" value="1"/>
</dbReference>
<dbReference type="PRINTS" id="PR00176">
    <property type="entry name" value="NANEUSMPORT"/>
</dbReference>
<evidence type="ECO:0000256" key="4">
    <source>
        <dbReference type="ARBA" id="ARBA00022989"/>
    </source>
</evidence>
<feature type="transmembrane region" description="Helical" evidence="10">
    <location>
        <begin position="458"/>
        <end position="478"/>
    </location>
</feature>
<reference evidence="11" key="1">
    <citation type="submission" date="2022-11" db="UniProtKB">
        <authorList>
            <consortium name="EnsemblMetazoa"/>
        </authorList>
    </citation>
    <scope>IDENTIFICATION</scope>
</reference>
<dbReference type="GO" id="GO:0098793">
    <property type="term" value="C:presynapse"/>
    <property type="evidence" value="ECO:0007669"/>
    <property type="project" value="GOC"/>
</dbReference>
<dbReference type="InterPro" id="IPR000175">
    <property type="entry name" value="Na/ntran_symport"/>
</dbReference>
<evidence type="ECO:0000256" key="8">
    <source>
        <dbReference type="RuleBase" id="RU003732"/>
    </source>
</evidence>
<keyword evidence="6" id="KW-0915">Sodium</keyword>
<keyword evidence="4 10" id="KW-1133">Transmembrane helix</keyword>
<feature type="transmembrane region" description="Helical" evidence="10">
    <location>
        <begin position="116"/>
        <end position="137"/>
    </location>
</feature>
<proteinExistence type="inferred from homology"/>
<feature type="binding site" evidence="6">
    <location>
        <position position="364"/>
    </location>
    <ligand>
        <name>Na(+)</name>
        <dbReference type="ChEBI" id="CHEBI:29101"/>
        <label>1</label>
    </ligand>
</feature>
<feature type="transmembrane region" description="Helical" evidence="10">
    <location>
        <begin position="402"/>
        <end position="431"/>
    </location>
</feature>
<evidence type="ECO:0000256" key="10">
    <source>
        <dbReference type="SAM" id="Phobius"/>
    </source>
</evidence>
<feature type="transmembrane region" description="Helical" evidence="10">
    <location>
        <begin position="490"/>
        <end position="511"/>
    </location>
</feature>
<protein>
    <recommendedName>
        <fullName evidence="8">Transporter</fullName>
    </recommendedName>
</protein>